<keyword evidence="1" id="KW-1133">Transmembrane helix</keyword>
<gene>
    <name evidence="2" type="ORF">D3_0151</name>
</gene>
<dbReference type="Proteomes" id="UP000319658">
    <property type="component" value="Segment"/>
</dbReference>
<keyword evidence="3" id="KW-1185">Reference proteome</keyword>
<proteinExistence type="predicted"/>
<evidence type="ECO:0000313" key="2">
    <source>
        <dbReference type="EMBL" id="QDJ97149.1"/>
    </source>
</evidence>
<accession>A0A514TVU4</accession>
<evidence type="ECO:0000313" key="3">
    <source>
        <dbReference type="Proteomes" id="UP000319658"/>
    </source>
</evidence>
<keyword evidence="1" id="KW-0812">Transmembrane</keyword>
<feature type="transmembrane region" description="Helical" evidence="1">
    <location>
        <begin position="6"/>
        <end position="23"/>
    </location>
</feature>
<keyword evidence="1" id="KW-0472">Membrane</keyword>
<evidence type="ECO:0000256" key="1">
    <source>
        <dbReference type="SAM" id="Phobius"/>
    </source>
</evidence>
<name>A0A514TVU4_9CAUD</name>
<reference evidence="2 3" key="1">
    <citation type="submission" date="2019-06" db="EMBL/GenBank/DDBJ databases">
        <title>Complete genome sequence of Aeromonas hydrophila bacteriophage D3.</title>
        <authorList>
            <person name="Rai S."/>
            <person name="Tyagi A."/>
            <person name="Kumar N."/>
            <person name="Singh N."/>
        </authorList>
    </citation>
    <scope>NUCLEOTIDE SEQUENCE [LARGE SCALE GENOMIC DNA]</scope>
</reference>
<dbReference type="EMBL" id="MN102098">
    <property type="protein sequence ID" value="QDJ97149.1"/>
    <property type="molecule type" value="Genomic_DNA"/>
</dbReference>
<protein>
    <submittedName>
        <fullName evidence="2">Uncharacterized protein</fullName>
    </submittedName>
</protein>
<organism evidence="2 3">
    <name type="scientific">Aeromonas phage D3</name>
    <dbReference type="NCBI Taxonomy" id="2593327"/>
    <lineage>
        <taxon>Viruses</taxon>
        <taxon>Duplodnaviria</taxon>
        <taxon>Heunggongvirae</taxon>
        <taxon>Uroviricota</taxon>
        <taxon>Caudoviricetes</taxon>
        <taxon>Chimalliviridae</taxon>
        <taxon>Ludhianavirus</taxon>
        <taxon>Ludhianavirus D3</taxon>
    </lineage>
</organism>
<sequence length="53" mass="5534">MLIAGVISIMIALAFFIDIVGLIKSGNIGSELGWLILGGFSMGLIGIKLLDEV</sequence>
<feature type="transmembrane region" description="Helical" evidence="1">
    <location>
        <begin position="32"/>
        <end position="50"/>
    </location>
</feature>